<keyword evidence="1" id="KW-0614">Plasmid</keyword>
<sequence>MSLIAPPALYSPIKRAFASGAGGYRRYPLPQAIVILCRWLSISPLYRKGP</sequence>
<dbReference type="EMBL" id="MK318990">
    <property type="protein sequence ID" value="QCL10640.1"/>
    <property type="molecule type" value="Genomic_DNA"/>
</dbReference>
<name>A0A7S4ZSZ6_RHIRH</name>
<dbReference type="AlphaFoldDB" id="A0A7S4ZSZ6"/>
<protein>
    <submittedName>
        <fullName evidence="1">Uncharacterized protein</fullName>
    </submittedName>
</protein>
<accession>A0A7S4ZSZ6</accession>
<proteinExistence type="predicted"/>
<reference evidence="1" key="1">
    <citation type="submission" date="2018-12" db="EMBL/GenBank/DDBJ databases">
        <title>Three Rhizobium rhizogenes strains isolated from the same crown gall tumor carry diverse plasmids.</title>
        <authorList>
            <person name="Pulawska J."/>
            <person name="Kuzmanovic N."/>
        </authorList>
    </citation>
    <scope>NUCLEOTIDE SEQUENCE</scope>
    <source>
        <strain evidence="1">C6.5</strain>
        <plasmid evidence="1">pC6.5e</plasmid>
    </source>
</reference>
<gene>
    <name evidence="1" type="ORF">C6.5e_744</name>
</gene>
<evidence type="ECO:0000313" key="1">
    <source>
        <dbReference type="EMBL" id="QCL10640.1"/>
    </source>
</evidence>
<organism evidence="1">
    <name type="scientific">Rhizobium rhizogenes</name>
    <name type="common">Agrobacterium rhizogenes</name>
    <dbReference type="NCBI Taxonomy" id="359"/>
    <lineage>
        <taxon>Bacteria</taxon>
        <taxon>Pseudomonadati</taxon>
        <taxon>Pseudomonadota</taxon>
        <taxon>Alphaproteobacteria</taxon>
        <taxon>Hyphomicrobiales</taxon>
        <taxon>Rhizobiaceae</taxon>
        <taxon>Rhizobium/Agrobacterium group</taxon>
        <taxon>Rhizobium</taxon>
    </lineage>
</organism>
<geneLocation type="plasmid" evidence="1">
    <name>pC6.5e</name>
</geneLocation>